<dbReference type="InterPro" id="IPR050319">
    <property type="entry name" value="ABC_transp_ATP-bind"/>
</dbReference>
<dbReference type="PANTHER" id="PTHR43776:SF7">
    <property type="entry name" value="D,D-DIPEPTIDE TRANSPORT ATP-BINDING PROTEIN DDPF-RELATED"/>
    <property type="match status" value="1"/>
</dbReference>
<keyword evidence="8" id="KW-1185">Reference proteome</keyword>
<dbReference type="InterPro" id="IPR017871">
    <property type="entry name" value="ABC_transporter-like_CS"/>
</dbReference>
<evidence type="ECO:0000256" key="1">
    <source>
        <dbReference type="ARBA" id="ARBA00005417"/>
    </source>
</evidence>
<dbReference type="InterPro" id="IPR027417">
    <property type="entry name" value="P-loop_NTPase"/>
</dbReference>
<keyword evidence="2" id="KW-0813">Transport</keyword>
<dbReference type="SUPFAM" id="SSF52540">
    <property type="entry name" value="P-loop containing nucleoside triphosphate hydrolases"/>
    <property type="match status" value="1"/>
</dbReference>
<evidence type="ECO:0000313" key="7">
    <source>
        <dbReference type="EMBL" id="TFZ05027.1"/>
    </source>
</evidence>
<evidence type="ECO:0000256" key="5">
    <source>
        <dbReference type="ARBA" id="ARBA00022840"/>
    </source>
</evidence>
<dbReference type="GO" id="GO:0005524">
    <property type="term" value="F:ATP binding"/>
    <property type="evidence" value="ECO:0007669"/>
    <property type="project" value="UniProtKB-KW"/>
</dbReference>
<accession>A0A4Z0C0A1</accession>
<evidence type="ECO:0000256" key="4">
    <source>
        <dbReference type="ARBA" id="ARBA00022741"/>
    </source>
</evidence>
<name>A0A4Z0C0A1_9BURK</name>
<dbReference type="Pfam" id="PF08352">
    <property type="entry name" value="oligo_HPY"/>
    <property type="match status" value="1"/>
</dbReference>
<dbReference type="EMBL" id="SMLL01000001">
    <property type="protein sequence ID" value="TFZ05027.1"/>
    <property type="molecule type" value="Genomic_DNA"/>
</dbReference>
<evidence type="ECO:0000256" key="2">
    <source>
        <dbReference type="ARBA" id="ARBA00022448"/>
    </source>
</evidence>
<dbReference type="Proteomes" id="UP000297564">
    <property type="component" value="Unassembled WGS sequence"/>
</dbReference>
<dbReference type="GO" id="GO:0055085">
    <property type="term" value="P:transmembrane transport"/>
    <property type="evidence" value="ECO:0007669"/>
    <property type="project" value="UniProtKB-ARBA"/>
</dbReference>
<feature type="domain" description="ABC transporter" evidence="6">
    <location>
        <begin position="6"/>
        <end position="255"/>
    </location>
</feature>
<keyword evidence="3" id="KW-1003">Cell membrane</keyword>
<dbReference type="CDD" id="cd03257">
    <property type="entry name" value="ABC_NikE_OppD_transporters"/>
    <property type="match status" value="1"/>
</dbReference>
<protein>
    <submittedName>
        <fullName evidence="7">ABC transporter ATP-binding protein</fullName>
    </submittedName>
</protein>
<dbReference type="InterPro" id="IPR003593">
    <property type="entry name" value="AAA+_ATPase"/>
</dbReference>
<dbReference type="PROSITE" id="PS00211">
    <property type="entry name" value="ABC_TRANSPORTER_1"/>
    <property type="match status" value="1"/>
</dbReference>
<dbReference type="InterPro" id="IPR013563">
    <property type="entry name" value="Oligopep_ABC_C"/>
</dbReference>
<comment type="caution">
    <text evidence="7">The sequence shown here is derived from an EMBL/GenBank/DDBJ whole genome shotgun (WGS) entry which is preliminary data.</text>
</comment>
<dbReference type="Gene3D" id="3.40.50.300">
    <property type="entry name" value="P-loop containing nucleotide triphosphate hydrolases"/>
    <property type="match status" value="1"/>
</dbReference>
<sequence>MSEPLLAVEGLVKHFGSRGLFQRSRATVRAVDGVSFSVQRGETLALVGESGSGKSTTARLVLRLIEASEGRIRFQGTDITAASQRSLRPLRQRMQMVFQDPFASLDPRLTVRQTLEEPLIVHGIGNAAERRARVDELLGLVGLGQHHADRYTHAFSGGQRQRVGIARALMLKPDLVVCDEPVSALDVSIQAQVVNLLKDLQEQLGLTYLFIAHDLAVVKHMADRVAVMYLGKLVELAPRDALFSNPRHPYTRMLLDAIPRPQPGQPPRHQPMVAAEAGSPASLPTGCRFHPRCPFAVERCRVEEPMLDEAGPGQVVACHRKHELPEWTPLAQAPQANGVTAMRLALYAARKNARPG</sequence>
<dbReference type="GO" id="GO:0016887">
    <property type="term" value="F:ATP hydrolysis activity"/>
    <property type="evidence" value="ECO:0007669"/>
    <property type="project" value="InterPro"/>
</dbReference>
<keyword evidence="4" id="KW-0547">Nucleotide-binding</keyword>
<keyword evidence="5 7" id="KW-0067">ATP-binding</keyword>
<dbReference type="Pfam" id="PF00005">
    <property type="entry name" value="ABC_tran"/>
    <property type="match status" value="1"/>
</dbReference>
<dbReference type="NCBIfam" id="TIGR01727">
    <property type="entry name" value="oligo_HPY"/>
    <property type="match status" value="1"/>
</dbReference>
<dbReference type="FunFam" id="3.40.50.300:FF:000016">
    <property type="entry name" value="Oligopeptide ABC transporter ATP-binding component"/>
    <property type="match status" value="1"/>
</dbReference>
<dbReference type="OrthoDB" id="9802772at2"/>
<dbReference type="PROSITE" id="PS50893">
    <property type="entry name" value="ABC_TRANSPORTER_2"/>
    <property type="match status" value="1"/>
</dbReference>
<comment type="similarity">
    <text evidence="1">Belongs to the ABC transporter superfamily.</text>
</comment>
<keyword evidence="3" id="KW-0472">Membrane</keyword>
<evidence type="ECO:0000259" key="6">
    <source>
        <dbReference type="PROSITE" id="PS50893"/>
    </source>
</evidence>
<reference evidence="7 8" key="1">
    <citation type="submission" date="2019-03" db="EMBL/GenBank/DDBJ databases">
        <title>Ramlibacter rhizophilus CCTCC AB2015357, whole genome shotgun sequence.</title>
        <authorList>
            <person name="Zhang X."/>
            <person name="Feng G."/>
            <person name="Zhu H."/>
        </authorList>
    </citation>
    <scope>NUCLEOTIDE SEQUENCE [LARGE SCALE GENOMIC DNA]</scope>
    <source>
        <strain evidence="7 8">CCTCC AB2015357</strain>
    </source>
</reference>
<organism evidence="7 8">
    <name type="scientific">Ramlibacter rhizophilus</name>
    <dbReference type="NCBI Taxonomy" id="1781167"/>
    <lineage>
        <taxon>Bacteria</taxon>
        <taxon>Pseudomonadati</taxon>
        <taxon>Pseudomonadota</taxon>
        <taxon>Betaproteobacteria</taxon>
        <taxon>Burkholderiales</taxon>
        <taxon>Comamonadaceae</taxon>
        <taxon>Ramlibacter</taxon>
    </lineage>
</organism>
<dbReference type="InterPro" id="IPR003439">
    <property type="entry name" value="ABC_transporter-like_ATP-bd"/>
</dbReference>
<dbReference type="SMART" id="SM00382">
    <property type="entry name" value="AAA"/>
    <property type="match status" value="1"/>
</dbReference>
<proteinExistence type="inferred from homology"/>
<dbReference type="GO" id="GO:0015833">
    <property type="term" value="P:peptide transport"/>
    <property type="evidence" value="ECO:0007669"/>
    <property type="project" value="InterPro"/>
</dbReference>
<evidence type="ECO:0000256" key="3">
    <source>
        <dbReference type="ARBA" id="ARBA00022475"/>
    </source>
</evidence>
<dbReference type="AlphaFoldDB" id="A0A4Z0C0A1"/>
<gene>
    <name evidence="7" type="ORF">EZ242_04575</name>
</gene>
<dbReference type="RefSeq" id="WP_135283910.1">
    <property type="nucleotide sequence ID" value="NZ_SMLL01000001.1"/>
</dbReference>
<dbReference type="PANTHER" id="PTHR43776">
    <property type="entry name" value="TRANSPORT ATP-BINDING PROTEIN"/>
    <property type="match status" value="1"/>
</dbReference>
<evidence type="ECO:0000313" key="8">
    <source>
        <dbReference type="Proteomes" id="UP000297564"/>
    </source>
</evidence>